<reference evidence="2" key="1">
    <citation type="journal article" date="2013" name="Int. J. Med. Microbiol.">
        <title>Haemophilus parainfluenzae expresses diverse lipopolysaccharide O-antigens using ABC transporter and Wzy polymerase-dependent mechanisms.</title>
        <authorList>
            <person name="Young R.E."/>
            <person name="Twelkmeyer B."/>
            <person name="Vitiazeva V."/>
            <person name="Power P.M."/>
            <person name="Schweda E.K."/>
            <person name="Hood D.W."/>
        </authorList>
    </citation>
    <scope>NUCLEOTIDE SEQUENCE</scope>
    <source>
        <strain evidence="2">17</strain>
    </source>
</reference>
<sequence length="281" mass="32811">MSEDLSIIQVIQKKELAIFKEFIRVCEKHQLTYFALGGTLLGAVRHKGFIPWDDDIDIGMPREDYNKLMSLDPSEFNFPYKLVNEKNTPSFTKAFMNLQDSTTKILMTYSNVAHEESLWIDIFPIDGLPSNPIKKYLHEKRYLFSRMMVQLSQFNKIVNQNKENRPSLEKLIIKIAEIINIEKVLSYPFWQKNYISTISKYGMSEGYAGNYTGAYKLRELVPTDYFGSGTSLSFENIMIKVPEKYKEYLKAIYGDNYMQLPPEDKRIPHQYNIISLDSQDK</sequence>
<protein>
    <submittedName>
        <fullName evidence="2">WefL</fullName>
    </submittedName>
</protein>
<dbReference type="PANTHER" id="PTHR43404">
    <property type="entry name" value="LIPOPOLYSACCHARIDE CHOLINEPHOSPHOTRANSFERASE LICD"/>
    <property type="match status" value="1"/>
</dbReference>
<gene>
    <name evidence="2" type="primary">wefL</name>
</gene>
<accession>R9WN07</accession>
<organism evidence="2">
    <name type="scientific">Haemophilus parainfluenzae</name>
    <dbReference type="NCBI Taxonomy" id="729"/>
    <lineage>
        <taxon>Bacteria</taxon>
        <taxon>Pseudomonadati</taxon>
        <taxon>Pseudomonadota</taxon>
        <taxon>Gammaproteobacteria</taxon>
        <taxon>Pasteurellales</taxon>
        <taxon>Pasteurellaceae</taxon>
        <taxon>Haemophilus</taxon>
    </lineage>
</organism>
<dbReference type="AlphaFoldDB" id="R9WN07"/>
<reference evidence="2" key="2">
    <citation type="submission" date="2013-03" db="EMBL/GenBank/DDBJ databases">
        <authorList>
            <person name="Young R.E.B."/>
            <person name="Hood D.W."/>
        </authorList>
    </citation>
    <scope>NUCLEOTIDE SEQUENCE</scope>
    <source>
        <strain evidence="2">17</strain>
    </source>
</reference>
<name>R9WN07_HAEPA</name>
<feature type="domain" description="LicD/FKTN/FKRP nucleotidyltransferase" evidence="1">
    <location>
        <begin position="26"/>
        <end position="254"/>
    </location>
</feature>
<dbReference type="GO" id="GO:0009100">
    <property type="term" value="P:glycoprotein metabolic process"/>
    <property type="evidence" value="ECO:0007669"/>
    <property type="project" value="UniProtKB-ARBA"/>
</dbReference>
<dbReference type="EMBL" id="KC759395">
    <property type="protein sequence ID" value="AGO01069.1"/>
    <property type="molecule type" value="Genomic_DNA"/>
</dbReference>
<proteinExistence type="predicted"/>
<evidence type="ECO:0000259" key="1">
    <source>
        <dbReference type="Pfam" id="PF04991"/>
    </source>
</evidence>
<dbReference type="Pfam" id="PF04991">
    <property type="entry name" value="LicD"/>
    <property type="match status" value="1"/>
</dbReference>
<dbReference type="InterPro" id="IPR007074">
    <property type="entry name" value="LicD/FKTN/FKRP_NTP_transf"/>
</dbReference>
<dbReference type="PANTHER" id="PTHR43404:SF2">
    <property type="entry name" value="LIPOPOLYSACCHARIDE CHOLINEPHOSPHOTRANSFERASE LICD"/>
    <property type="match status" value="1"/>
</dbReference>
<dbReference type="InterPro" id="IPR052942">
    <property type="entry name" value="LPS_cholinephosphotransferase"/>
</dbReference>
<evidence type="ECO:0000313" key="2">
    <source>
        <dbReference type="EMBL" id="AGO01069.1"/>
    </source>
</evidence>